<dbReference type="Proteomes" id="UP001323798">
    <property type="component" value="Chromosome"/>
</dbReference>
<dbReference type="InterPro" id="IPR008000">
    <property type="entry name" value="Rham/fucose_mutarotase"/>
</dbReference>
<keyword evidence="1" id="KW-0413">Isomerase</keyword>
<reference evidence="1 2" key="1">
    <citation type="submission" date="2023-11" db="EMBL/GenBank/DDBJ databases">
        <title>Genome sequence of Microbacterium rhizosphaerae KACC 19337.</title>
        <authorList>
            <person name="Choi H."/>
            <person name="Kim S."/>
            <person name="Kim Y."/>
            <person name="Kwon S.-W."/>
            <person name="Heo J."/>
        </authorList>
    </citation>
    <scope>NUCLEOTIDE SEQUENCE [LARGE SCALE GENOMIC DNA]</scope>
    <source>
        <strain evidence="1 2">KACC 19337</strain>
    </source>
</reference>
<gene>
    <name evidence="1" type="ORF">SM116_01965</name>
</gene>
<dbReference type="EC" id="5.1.3.32" evidence="1"/>
<dbReference type="Pfam" id="PF05336">
    <property type="entry name" value="rhaM"/>
    <property type="match status" value="1"/>
</dbReference>
<evidence type="ECO:0000313" key="2">
    <source>
        <dbReference type="Proteomes" id="UP001323798"/>
    </source>
</evidence>
<dbReference type="RefSeq" id="WP_320942789.1">
    <property type="nucleotide sequence ID" value="NZ_BAABEU010000003.1"/>
</dbReference>
<sequence>MTGSVIYTESCTQLVPGAAVEYEAFHRAVPRRIDEQLRRGGVVAWQIYLRDDVLTHCVTKDDRAPAPPSPEDVATTAWWREQVRPFLVEGASPAVERPLGRLIWDLDWPTREEVDTAEHESDSR</sequence>
<accession>A0ABZ0SRW0</accession>
<dbReference type="SUPFAM" id="SSF54909">
    <property type="entry name" value="Dimeric alpha+beta barrel"/>
    <property type="match status" value="1"/>
</dbReference>
<protein>
    <submittedName>
        <fullName evidence="1">L-rhamnose mutarotase</fullName>
        <ecNumber evidence="1">5.1.3.32</ecNumber>
    </submittedName>
</protein>
<dbReference type="GO" id="GO:0062192">
    <property type="term" value="F:L-rhamnose mutarotase activity"/>
    <property type="evidence" value="ECO:0007669"/>
    <property type="project" value="UniProtKB-EC"/>
</dbReference>
<dbReference type="Gene3D" id="3.30.70.100">
    <property type="match status" value="1"/>
</dbReference>
<proteinExistence type="predicted"/>
<dbReference type="InterPro" id="IPR011008">
    <property type="entry name" value="Dimeric_a/b-barrel"/>
</dbReference>
<name>A0ABZ0SRW0_9MICO</name>
<organism evidence="1 2">
    <name type="scientific">Microbacterium rhizosphaerae</name>
    <dbReference type="NCBI Taxonomy" id="1678237"/>
    <lineage>
        <taxon>Bacteria</taxon>
        <taxon>Bacillati</taxon>
        <taxon>Actinomycetota</taxon>
        <taxon>Actinomycetes</taxon>
        <taxon>Micrococcales</taxon>
        <taxon>Microbacteriaceae</taxon>
        <taxon>Microbacterium</taxon>
    </lineage>
</organism>
<keyword evidence="2" id="KW-1185">Reference proteome</keyword>
<dbReference type="EMBL" id="CP139368">
    <property type="protein sequence ID" value="WPR90076.1"/>
    <property type="molecule type" value="Genomic_DNA"/>
</dbReference>
<evidence type="ECO:0000313" key="1">
    <source>
        <dbReference type="EMBL" id="WPR90076.1"/>
    </source>
</evidence>